<dbReference type="Proteomes" id="UP000282454">
    <property type="component" value="Unassembled WGS sequence"/>
</dbReference>
<feature type="signal peptide" evidence="2">
    <location>
        <begin position="1"/>
        <end position="22"/>
    </location>
</feature>
<dbReference type="PROSITE" id="PS51257">
    <property type="entry name" value="PROKAR_LIPOPROTEIN"/>
    <property type="match status" value="1"/>
</dbReference>
<dbReference type="EMBL" id="RCDD01000001">
    <property type="protein sequence ID" value="RLK59789.1"/>
    <property type="molecule type" value="Genomic_DNA"/>
</dbReference>
<evidence type="ECO:0000313" key="4">
    <source>
        <dbReference type="Proteomes" id="UP000282454"/>
    </source>
</evidence>
<feature type="compositionally biased region" description="Low complexity" evidence="1">
    <location>
        <begin position="22"/>
        <end position="37"/>
    </location>
</feature>
<accession>A0A421B620</accession>
<evidence type="ECO:0000256" key="1">
    <source>
        <dbReference type="SAM" id="MobiDB-lite"/>
    </source>
</evidence>
<feature type="region of interest" description="Disordered" evidence="1">
    <location>
        <begin position="20"/>
        <end position="47"/>
    </location>
</feature>
<dbReference type="InterPro" id="IPR024520">
    <property type="entry name" value="DUF3558"/>
</dbReference>
<dbReference type="AlphaFoldDB" id="A0A421B620"/>
<protein>
    <submittedName>
        <fullName evidence="3">Uncharacterized protein DUF3558</fullName>
    </submittedName>
</protein>
<gene>
    <name evidence="3" type="ORF">CLV68_0274</name>
</gene>
<proteinExistence type="predicted"/>
<dbReference type="RefSeq" id="WP_281274624.1">
    <property type="nucleotide sequence ID" value="NZ_RCDD01000001.1"/>
</dbReference>
<name>A0A421B620_9PSEU</name>
<comment type="caution">
    <text evidence="3">The sequence shown here is derived from an EMBL/GenBank/DDBJ whole genome shotgun (WGS) entry which is preliminary data.</text>
</comment>
<keyword evidence="2" id="KW-0732">Signal</keyword>
<feature type="chain" id="PRO_5019267665" evidence="2">
    <location>
        <begin position="23"/>
        <end position="190"/>
    </location>
</feature>
<sequence>MSARLLTCLVGLTALASGCTEAGSPMPSTSTTAPATTREYGAPGVHEPIAPGRFRKDPCAVLTPEQSGGLGWEPEGTAHKLESNDPYCDWDNEKTLETFVFGWLASNSGGLDDTYRVFKNDTGYFEPVVIEGYPGVFHFSEDLRPRGHCNLVVGIRDELTFHVDGDGDGPEVCDTVREMAVLAITTMKAG</sequence>
<organism evidence="3 4">
    <name type="scientific">Actinokineospora cianjurensis</name>
    <dbReference type="NCBI Taxonomy" id="585224"/>
    <lineage>
        <taxon>Bacteria</taxon>
        <taxon>Bacillati</taxon>
        <taxon>Actinomycetota</taxon>
        <taxon>Actinomycetes</taxon>
        <taxon>Pseudonocardiales</taxon>
        <taxon>Pseudonocardiaceae</taxon>
        <taxon>Actinokineospora</taxon>
    </lineage>
</organism>
<keyword evidence="4" id="KW-1185">Reference proteome</keyword>
<evidence type="ECO:0000313" key="3">
    <source>
        <dbReference type="EMBL" id="RLK59789.1"/>
    </source>
</evidence>
<evidence type="ECO:0000256" key="2">
    <source>
        <dbReference type="SAM" id="SignalP"/>
    </source>
</evidence>
<dbReference type="Pfam" id="PF12079">
    <property type="entry name" value="DUF3558"/>
    <property type="match status" value="1"/>
</dbReference>
<reference evidence="3 4" key="1">
    <citation type="submission" date="2018-10" db="EMBL/GenBank/DDBJ databases">
        <title>Genomic Encyclopedia of Archaeal and Bacterial Type Strains, Phase II (KMG-II): from individual species to whole genera.</title>
        <authorList>
            <person name="Goeker M."/>
        </authorList>
    </citation>
    <scope>NUCLEOTIDE SEQUENCE [LARGE SCALE GENOMIC DNA]</scope>
    <source>
        <strain evidence="3 4">DSM 45657</strain>
    </source>
</reference>